<gene>
    <name evidence="1" type="ORF">AQJ67_35210</name>
</gene>
<proteinExistence type="predicted"/>
<evidence type="ECO:0000313" key="1">
    <source>
        <dbReference type="EMBL" id="KUN95267.1"/>
    </source>
</evidence>
<dbReference type="AlphaFoldDB" id="A0A101TMZ9"/>
<organism evidence="1 2">
    <name type="scientific">Streptomyces caeruleatus</name>
    <dbReference type="NCBI Taxonomy" id="661399"/>
    <lineage>
        <taxon>Bacteria</taxon>
        <taxon>Bacillati</taxon>
        <taxon>Actinomycetota</taxon>
        <taxon>Actinomycetes</taxon>
        <taxon>Kitasatosporales</taxon>
        <taxon>Streptomycetaceae</taxon>
        <taxon>Streptomyces</taxon>
    </lineage>
</organism>
<reference evidence="1 2" key="1">
    <citation type="submission" date="2015-10" db="EMBL/GenBank/DDBJ databases">
        <title>Draft genome sequence of Streptomyces caeruleatus NRRL B-24802, type strain for the species Streptomyces caeruleatus.</title>
        <authorList>
            <person name="Ruckert C."/>
            <person name="Winkler A."/>
            <person name="Kalinowski J."/>
            <person name="Kampfer P."/>
            <person name="Glaeser S."/>
        </authorList>
    </citation>
    <scope>NUCLEOTIDE SEQUENCE [LARGE SCALE GENOMIC DNA]</scope>
    <source>
        <strain evidence="1 2">NRRL B-24802</strain>
    </source>
</reference>
<comment type="caution">
    <text evidence="1">The sequence shown here is derived from an EMBL/GenBank/DDBJ whole genome shotgun (WGS) entry which is preliminary data.</text>
</comment>
<protein>
    <submittedName>
        <fullName evidence="1">Uncharacterized protein</fullName>
    </submittedName>
</protein>
<dbReference type="EMBL" id="LMWY01000049">
    <property type="protein sequence ID" value="KUN95267.1"/>
    <property type="molecule type" value="Genomic_DNA"/>
</dbReference>
<dbReference type="Proteomes" id="UP000053429">
    <property type="component" value="Unassembled WGS sequence"/>
</dbReference>
<name>A0A101TMZ9_9ACTN</name>
<dbReference type="OrthoDB" id="4252608at2"/>
<dbReference type="STRING" id="661399.AQJ67_35210"/>
<accession>A0A101TMZ9</accession>
<keyword evidence="2" id="KW-1185">Reference proteome</keyword>
<dbReference type="RefSeq" id="WP_062723448.1">
    <property type="nucleotide sequence ID" value="NZ_KQ948938.1"/>
</dbReference>
<sequence length="130" mass="14987">MPHSPIRPEVVVLITDLDLDRRDDRTRPYHRDGRPFTRAEHALLATSTKAEVAAAHTQMRLEAEWQRELDEMKDAFVELLMKYFAKLPKGSVVSDAVEIMTDEDYAEFERLAEIVTAEDTLEYRALHGES</sequence>
<evidence type="ECO:0000313" key="2">
    <source>
        <dbReference type="Proteomes" id="UP000053429"/>
    </source>
</evidence>